<evidence type="ECO:0000313" key="3">
    <source>
        <dbReference type="Proteomes" id="UP001232343"/>
    </source>
</evidence>
<sequence>MRVEFQKAYIQEFARRKEMVVLMTLFLLKMLIVLFQNGPANAKN</sequence>
<name>A0ABU0D718_9BACI</name>
<reference evidence="2 3" key="1">
    <citation type="submission" date="2023-07" db="EMBL/GenBank/DDBJ databases">
        <title>Genomic Encyclopedia of Type Strains, Phase IV (KMG-IV): sequencing the most valuable type-strain genomes for metagenomic binning, comparative biology and taxonomic classification.</title>
        <authorList>
            <person name="Goeker M."/>
        </authorList>
    </citation>
    <scope>NUCLEOTIDE SEQUENCE [LARGE SCALE GENOMIC DNA]</scope>
    <source>
        <strain evidence="2 3">DSM 27848</strain>
    </source>
</reference>
<dbReference type="Proteomes" id="UP001232343">
    <property type="component" value="Unassembled WGS sequence"/>
</dbReference>
<accession>A0ABU0D718</accession>
<dbReference type="EMBL" id="JAUSUO010000008">
    <property type="protein sequence ID" value="MDQ0344199.1"/>
    <property type="molecule type" value="Genomic_DNA"/>
</dbReference>
<keyword evidence="1" id="KW-0812">Transmembrane</keyword>
<keyword evidence="3" id="KW-1185">Reference proteome</keyword>
<keyword evidence="1" id="KW-1133">Transmembrane helix</keyword>
<keyword evidence="1" id="KW-0472">Membrane</keyword>
<dbReference type="RefSeq" id="WP_280518652.1">
    <property type="nucleotide sequence ID" value="NZ_JALIRM010000011.1"/>
</dbReference>
<evidence type="ECO:0000256" key="1">
    <source>
        <dbReference type="SAM" id="Phobius"/>
    </source>
</evidence>
<feature type="transmembrane region" description="Helical" evidence="1">
    <location>
        <begin position="20"/>
        <end position="38"/>
    </location>
</feature>
<protein>
    <submittedName>
        <fullName evidence="2">Membrane protein</fullName>
    </submittedName>
</protein>
<evidence type="ECO:0000313" key="2">
    <source>
        <dbReference type="EMBL" id="MDQ0344199.1"/>
    </source>
</evidence>
<organism evidence="2 3">
    <name type="scientific">Lederbergia wuyishanensis</name>
    <dbReference type="NCBI Taxonomy" id="1347903"/>
    <lineage>
        <taxon>Bacteria</taxon>
        <taxon>Bacillati</taxon>
        <taxon>Bacillota</taxon>
        <taxon>Bacilli</taxon>
        <taxon>Bacillales</taxon>
        <taxon>Bacillaceae</taxon>
        <taxon>Lederbergia</taxon>
    </lineage>
</organism>
<proteinExistence type="predicted"/>
<gene>
    <name evidence="2" type="ORF">J2S14_003040</name>
</gene>
<comment type="caution">
    <text evidence="2">The sequence shown here is derived from an EMBL/GenBank/DDBJ whole genome shotgun (WGS) entry which is preliminary data.</text>
</comment>